<dbReference type="EMBL" id="FQXT01000001">
    <property type="protein sequence ID" value="SHH62712.1"/>
    <property type="molecule type" value="Genomic_DNA"/>
</dbReference>
<evidence type="ECO:0000313" key="2">
    <source>
        <dbReference type="EMBL" id="RXG27101.1"/>
    </source>
</evidence>
<evidence type="ECO:0000313" key="4">
    <source>
        <dbReference type="Proteomes" id="UP000184240"/>
    </source>
</evidence>
<protein>
    <recommendedName>
        <fullName evidence="6">TonB-dependent outer membrane receptor, SusC/RagA subfamily, signature region</fullName>
    </recommendedName>
</protein>
<evidence type="ECO:0008006" key="6">
    <source>
        <dbReference type="Google" id="ProtNLM"/>
    </source>
</evidence>
<evidence type="ECO:0000256" key="1">
    <source>
        <dbReference type="SAM" id="SignalP"/>
    </source>
</evidence>
<reference evidence="2 5" key="3">
    <citation type="submission" date="2018-07" db="EMBL/GenBank/DDBJ databases">
        <title>Leeuwenhoekiella genomics.</title>
        <authorList>
            <person name="Tahon G."/>
            <person name="Willems A."/>
        </authorList>
    </citation>
    <scope>NUCLEOTIDE SEQUENCE [LARGE SCALE GENOMIC DNA]</scope>
    <source>
        <strain evidence="2 5">LMG 24856</strain>
    </source>
</reference>
<dbReference type="OrthoDB" id="1448776at2"/>
<dbReference type="Proteomes" id="UP000290037">
    <property type="component" value="Unassembled WGS sequence"/>
</dbReference>
<reference evidence="3" key="1">
    <citation type="submission" date="2016-11" db="EMBL/GenBank/DDBJ databases">
        <authorList>
            <person name="Jaros S."/>
            <person name="Januszkiewicz K."/>
            <person name="Wedrychowicz H."/>
        </authorList>
    </citation>
    <scope>NUCLEOTIDE SEQUENCE [LARGE SCALE GENOMIC DNA]</scope>
    <source>
        <strain evidence="3">DSM 19859</strain>
    </source>
</reference>
<name>A0A1M5UI11_9FLAO</name>
<dbReference type="STRING" id="573501.SAMN04487999_0688"/>
<organism evidence="3 4">
    <name type="scientific">Leeuwenhoekiella palythoae</name>
    <dbReference type="NCBI Taxonomy" id="573501"/>
    <lineage>
        <taxon>Bacteria</taxon>
        <taxon>Pseudomonadati</taxon>
        <taxon>Bacteroidota</taxon>
        <taxon>Flavobacteriia</taxon>
        <taxon>Flavobacteriales</taxon>
        <taxon>Flavobacteriaceae</taxon>
        <taxon>Leeuwenhoekiella</taxon>
    </lineage>
</organism>
<gene>
    <name evidence="2" type="ORF">DSM01_3174</name>
    <name evidence="3" type="ORF">SAMN04487999_0688</name>
</gene>
<keyword evidence="1" id="KW-0732">Signal</keyword>
<dbReference type="AlphaFoldDB" id="A0A1M5UI11"/>
<dbReference type="EMBL" id="QOVN01000009">
    <property type="protein sequence ID" value="RXG27101.1"/>
    <property type="molecule type" value="Genomic_DNA"/>
</dbReference>
<proteinExistence type="predicted"/>
<sequence length="174" mass="19653">MKLFTICLFLVTLTLPANAQETNTKALLTQNDNETWLQEYQQLEDSEEKLKMIKAKILYDAQFVGPRPGISLTGLNEEQRKALKQRESNKPKVTADCKILFVLQATQSHILDLEKSPHYTSLVEHLETFSISDTILTGTSASAFYGTRARCGVVLLKTEDSKALDYLENINNQK</sequence>
<feature type="signal peptide" evidence="1">
    <location>
        <begin position="1"/>
        <end position="19"/>
    </location>
</feature>
<feature type="chain" id="PRO_5012296597" description="TonB-dependent outer membrane receptor, SusC/RagA subfamily, signature region" evidence="1">
    <location>
        <begin position="20"/>
        <end position="174"/>
    </location>
</feature>
<evidence type="ECO:0000313" key="5">
    <source>
        <dbReference type="Proteomes" id="UP000290037"/>
    </source>
</evidence>
<reference evidence="4" key="2">
    <citation type="submission" date="2016-11" db="EMBL/GenBank/DDBJ databases">
        <authorList>
            <person name="Varghese N."/>
            <person name="Submissions S."/>
        </authorList>
    </citation>
    <scope>NUCLEOTIDE SEQUENCE [LARGE SCALE GENOMIC DNA]</scope>
    <source>
        <strain evidence="4">DSM 19859</strain>
    </source>
</reference>
<accession>A0A1M5UI11</accession>
<dbReference type="Proteomes" id="UP000184240">
    <property type="component" value="Unassembled WGS sequence"/>
</dbReference>
<evidence type="ECO:0000313" key="3">
    <source>
        <dbReference type="EMBL" id="SHH62712.1"/>
    </source>
</evidence>
<dbReference type="RefSeq" id="WP_072980346.1">
    <property type="nucleotide sequence ID" value="NZ_FQXT01000001.1"/>
</dbReference>
<keyword evidence="5" id="KW-1185">Reference proteome</keyword>